<keyword evidence="3" id="KW-1185">Reference proteome</keyword>
<protein>
    <submittedName>
        <fullName evidence="2">NAD(P)-binding protein</fullName>
    </submittedName>
</protein>
<dbReference type="AlphaFoldDB" id="A0A139AW64"/>
<dbReference type="OrthoDB" id="419598at2759"/>
<dbReference type="Proteomes" id="UP000070544">
    <property type="component" value="Unassembled WGS sequence"/>
</dbReference>
<reference evidence="2 3" key="1">
    <citation type="journal article" date="2015" name="Genome Biol. Evol.">
        <title>Phylogenomic analyses indicate that early fungi evolved digesting cell walls of algal ancestors of land plants.</title>
        <authorList>
            <person name="Chang Y."/>
            <person name="Wang S."/>
            <person name="Sekimoto S."/>
            <person name="Aerts A.L."/>
            <person name="Choi C."/>
            <person name="Clum A."/>
            <person name="LaButti K.M."/>
            <person name="Lindquist E.A."/>
            <person name="Yee Ngan C."/>
            <person name="Ohm R.A."/>
            <person name="Salamov A.A."/>
            <person name="Grigoriev I.V."/>
            <person name="Spatafora J.W."/>
            <person name="Berbee M.L."/>
        </authorList>
    </citation>
    <scope>NUCLEOTIDE SEQUENCE [LARGE SCALE GENOMIC DNA]</scope>
    <source>
        <strain evidence="2 3">JEL478</strain>
    </source>
</reference>
<dbReference type="InterPro" id="IPR036291">
    <property type="entry name" value="NAD(P)-bd_dom_sf"/>
</dbReference>
<evidence type="ECO:0000313" key="3">
    <source>
        <dbReference type="Proteomes" id="UP000070544"/>
    </source>
</evidence>
<dbReference type="InterPro" id="IPR008030">
    <property type="entry name" value="NmrA-like"/>
</dbReference>
<name>A0A139AW64_GONPJ</name>
<dbReference type="InterPro" id="IPR051604">
    <property type="entry name" value="Ergot_Alk_Oxidoreductase"/>
</dbReference>
<proteinExistence type="predicted"/>
<dbReference type="OMA" id="ACEDIGE"/>
<evidence type="ECO:0000313" key="2">
    <source>
        <dbReference type="EMBL" id="KXS20944.1"/>
    </source>
</evidence>
<dbReference type="Pfam" id="PF05368">
    <property type="entry name" value="NmrA"/>
    <property type="match status" value="1"/>
</dbReference>
<dbReference type="PANTHER" id="PTHR43162:SF1">
    <property type="entry name" value="PRESTALK A DIFFERENTIATION PROTEIN A"/>
    <property type="match status" value="1"/>
</dbReference>
<dbReference type="SUPFAM" id="SSF51735">
    <property type="entry name" value="NAD(P)-binding Rossmann-fold domains"/>
    <property type="match status" value="1"/>
</dbReference>
<dbReference type="STRING" id="1344416.A0A139AW64"/>
<dbReference type="Gene3D" id="3.40.50.720">
    <property type="entry name" value="NAD(P)-binding Rossmann-like Domain"/>
    <property type="match status" value="1"/>
</dbReference>
<gene>
    <name evidence="2" type="ORF">M427DRAFT_51894</name>
</gene>
<dbReference type="EMBL" id="KQ965734">
    <property type="protein sequence ID" value="KXS20944.1"/>
    <property type="molecule type" value="Genomic_DNA"/>
</dbReference>
<evidence type="ECO:0000259" key="1">
    <source>
        <dbReference type="Pfam" id="PF05368"/>
    </source>
</evidence>
<organism evidence="2 3">
    <name type="scientific">Gonapodya prolifera (strain JEL478)</name>
    <name type="common">Monoblepharis prolifera</name>
    <dbReference type="NCBI Taxonomy" id="1344416"/>
    <lineage>
        <taxon>Eukaryota</taxon>
        <taxon>Fungi</taxon>
        <taxon>Fungi incertae sedis</taxon>
        <taxon>Chytridiomycota</taxon>
        <taxon>Chytridiomycota incertae sedis</taxon>
        <taxon>Monoblepharidomycetes</taxon>
        <taxon>Monoblepharidales</taxon>
        <taxon>Gonapodyaceae</taxon>
        <taxon>Gonapodya</taxon>
    </lineage>
</organism>
<accession>A0A139AW64</accession>
<dbReference type="PANTHER" id="PTHR43162">
    <property type="match status" value="1"/>
</dbReference>
<feature type="domain" description="NmrA-like" evidence="1">
    <location>
        <begin position="10"/>
        <end position="246"/>
    </location>
</feature>
<sequence length="339" mass="37287">MPSDPTTPWTILVLGGTGLVGGHCLRHLKARLSAPGSPSHTVTVRGRPVRIIATARSQDKARLLAQQGLAHEYRVLDLDQPRTFKKVLDGCNAVFFVNGYTAAMMHQAKWFIDAAAAAGVEHFVHLSADIPKNQFIQHIAWHELIDAYLETKLPNKWTLLAPGFFTENIVTYNGRKRVENGVITALGNPNAPIQFIACEDIGEVAACCLLDPDAHLGKTHTLLTEVTTIAEAVRTISRVLHTPLTLVPRTAQQTYDEALQLDPQDGGRLAYFACIRDLMGVTMAGLEAREKARPQGAPAKRPPVYPEVIREICGREPITIERWAKRNAEWFGDAKGGKL</sequence>